<evidence type="ECO:0000259" key="4">
    <source>
        <dbReference type="Pfam" id="PF00346"/>
    </source>
</evidence>
<reference evidence="5 6" key="1">
    <citation type="submission" date="2019-01" db="EMBL/GenBank/DDBJ databases">
        <authorList>
            <person name="Sayadi A."/>
        </authorList>
    </citation>
    <scope>NUCLEOTIDE SEQUENCE [LARGE SCALE GENOMIC DNA]</scope>
</reference>
<dbReference type="PANTHER" id="PTHR11993:SF10">
    <property type="entry name" value="NADH DEHYDROGENASE [UBIQUINONE] IRON-SULFUR PROTEIN 2, MITOCHONDRIAL"/>
    <property type="match status" value="1"/>
</dbReference>
<dbReference type="Gene3D" id="1.10.645.10">
    <property type="entry name" value="Cytochrome-c3 Hydrogenase, chain B"/>
    <property type="match status" value="1"/>
</dbReference>
<gene>
    <name evidence="5" type="ORF">CALMAC_LOCUS236</name>
</gene>
<evidence type="ECO:0000256" key="3">
    <source>
        <dbReference type="ARBA" id="ARBA00031562"/>
    </source>
</evidence>
<keyword evidence="6" id="KW-1185">Reference proteome</keyword>
<dbReference type="GO" id="GO:0051287">
    <property type="term" value="F:NAD binding"/>
    <property type="evidence" value="ECO:0007669"/>
    <property type="project" value="InterPro"/>
</dbReference>
<dbReference type="PANTHER" id="PTHR11993">
    <property type="entry name" value="NADH-UBIQUINONE OXIDOREDUCTASE 49 KDA SUBUNIT"/>
    <property type="match status" value="1"/>
</dbReference>
<dbReference type="EMBL" id="CAACVG010000244">
    <property type="protein sequence ID" value="VEN33841.1"/>
    <property type="molecule type" value="Genomic_DNA"/>
</dbReference>
<dbReference type="InterPro" id="IPR001135">
    <property type="entry name" value="NADH_Q_OxRdtase_suD"/>
</dbReference>
<evidence type="ECO:0000313" key="5">
    <source>
        <dbReference type="EMBL" id="VEN33841.1"/>
    </source>
</evidence>
<dbReference type="Pfam" id="PF00346">
    <property type="entry name" value="Complex1_49kDa"/>
    <property type="match status" value="1"/>
</dbReference>
<dbReference type="AlphaFoldDB" id="A0A653BE86"/>
<organism evidence="5 6">
    <name type="scientific">Callosobruchus maculatus</name>
    <name type="common">Southern cowpea weevil</name>
    <name type="synonym">Pulse bruchid</name>
    <dbReference type="NCBI Taxonomy" id="64391"/>
    <lineage>
        <taxon>Eukaryota</taxon>
        <taxon>Metazoa</taxon>
        <taxon>Ecdysozoa</taxon>
        <taxon>Arthropoda</taxon>
        <taxon>Hexapoda</taxon>
        <taxon>Insecta</taxon>
        <taxon>Pterygota</taxon>
        <taxon>Neoptera</taxon>
        <taxon>Endopterygota</taxon>
        <taxon>Coleoptera</taxon>
        <taxon>Polyphaga</taxon>
        <taxon>Cucujiformia</taxon>
        <taxon>Chrysomeloidea</taxon>
        <taxon>Chrysomelidae</taxon>
        <taxon>Bruchinae</taxon>
        <taxon>Bruchini</taxon>
        <taxon>Callosobruchus</taxon>
    </lineage>
</organism>
<dbReference type="InterPro" id="IPR029014">
    <property type="entry name" value="NiFe-Hase_large"/>
</dbReference>
<protein>
    <recommendedName>
        <fullName evidence="2">Complex I-49kD</fullName>
    </recommendedName>
    <alternativeName>
        <fullName evidence="3">NADH-ubiquinone oxidoreductase 49 kDa subunit</fullName>
    </alternativeName>
</protein>
<sequence>MSDGSSMPYRCRIRPPAFIHLAGMDYLCKNQFLADAVAVLASLDVVFGDIDR</sequence>
<dbReference type="GO" id="GO:0016651">
    <property type="term" value="F:oxidoreductase activity, acting on NAD(P)H"/>
    <property type="evidence" value="ECO:0007669"/>
    <property type="project" value="InterPro"/>
</dbReference>
<dbReference type="GO" id="GO:0005739">
    <property type="term" value="C:mitochondrion"/>
    <property type="evidence" value="ECO:0007669"/>
    <property type="project" value="GOC"/>
</dbReference>
<evidence type="ECO:0000256" key="1">
    <source>
        <dbReference type="ARBA" id="ARBA00005769"/>
    </source>
</evidence>
<dbReference type="OrthoDB" id="1009at2759"/>
<comment type="similarity">
    <text evidence="1">Belongs to the complex I 49 kDa subunit family.</text>
</comment>
<dbReference type="GO" id="GO:0006120">
    <property type="term" value="P:mitochondrial electron transport, NADH to ubiquinone"/>
    <property type="evidence" value="ECO:0007669"/>
    <property type="project" value="TreeGrafter"/>
</dbReference>
<evidence type="ECO:0000256" key="2">
    <source>
        <dbReference type="ARBA" id="ARBA00030505"/>
    </source>
</evidence>
<dbReference type="Proteomes" id="UP000410492">
    <property type="component" value="Unassembled WGS sequence"/>
</dbReference>
<name>A0A653BE86_CALMS</name>
<proteinExistence type="inferred from homology"/>
<accession>A0A653BE86</accession>
<dbReference type="InterPro" id="IPR022885">
    <property type="entry name" value="NDH1_su_D/H"/>
</dbReference>
<dbReference type="GO" id="GO:0048038">
    <property type="term" value="F:quinone binding"/>
    <property type="evidence" value="ECO:0007669"/>
    <property type="project" value="InterPro"/>
</dbReference>
<evidence type="ECO:0000313" key="6">
    <source>
        <dbReference type="Proteomes" id="UP000410492"/>
    </source>
</evidence>
<dbReference type="SUPFAM" id="SSF56762">
    <property type="entry name" value="HydB/Nqo4-like"/>
    <property type="match status" value="1"/>
</dbReference>
<feature type="domain" description="NADH-quinone oxidoreductase subunit D" evidence="4">
    <location>
        <begin position="1"/>
        <end position="52"/>
    </location>
</feature>